<dbReference type="InterPro" id="IPR036909">
    <property type="entry name" value="Cyt_c-like_dom_sf"/>
</dbReference>
<evidence type="ECO:0000256" key="3">
    <source>
        <dbReference type="ARBA" id="ARBA00023004"/>
    </source>
</evidence>
<dbReference type="PROSITE" id="PS51007">
    <property type="entry name" value="CYTC"/>
    <property type="match status" value="1"/>
</dbReference>
<dbReference type="GO" id="GO:0020037">
    <property type="term" value="F:heme binding"/>
    <property type="evidence" value="ECO:0007669"/>
    <property type="project" value="InterPro"/>
</dbReference>
<evidence type="ECO:0000256" key="2">
    <source>
        <dbReference type="ARBA" id="ARBA00022723"/>
    </source>
</evidence>
<protein>
    <submittedName>
        <fullName evidence="6">Cytochrome c</fullName>
    </submittedName>
</protein>
<dbReference type="EMBL" id="FNPR01000002">
    <property type="protein sequence ID" value="SDY46756.1"/>
    <property type="molecule type" value="Genomic_DNA"/>
</dbReference>
<dbReference type="STRING" id="576131.SAMN05444486_102322"/>
<dbReference type="GeneID" id="78124394"/>
<dbReference type="SUPFAM" id="SSF46626">
    <property type="entry name" value="Cytochrome c"/>
    <property type="match status" value="1"/>
</dbReference>
<gene>
    <name evidence="6" type="ORF">SAMN05444486_102322</name>
</gene>
<proteinExistence type="predicted"/>
<evidence type="ECO:0000313" key="7">
    <source>
        <dbReference type="Proteomes" id="UP000199026"/>
    </source>
</evidence>
<dbReference type="PROSITE" id="PS51257">
    <property type="entry name" value="PROKAR_LIPOPROTEIN"/>
    <property type="match status" value="1"/>
</dbReference>
<reference evidence="6 7" key="1">
    <citation type="submission" date="2016-10" db="EMBL/GenBank/DDBJ databases">
        <authorList>
            <person name="de Groot N.N."/>
        </authorList>
    </citation>
    <scope>NUCLEOTIDE SEQUENCE [LARGE SCALE GENOMIC DNA]</scope>
    <source>
        <strain evidence="6 7">DSM 24677</strain>
    </source>
</reference>
<keyword evidence="3 4" id="KW-0408">Iron</keyword>
<dbReference type="Proteomes" id="UP000199026">
    <property type="component" value="Unassembled WGS sequence"/>
</dbReference>
<dbReference type="GO" id="GO:0009055">
    <property type="term" value="F:electron transfer activity"/>
    <property type="evidence" value="ECO:0007669"/>
    <property type="project" value="InterPro"/>
</dbReference>
<keyword evidence="7" id="KW-1185">Reference proteome</keyword>
<dbReference type="InterPro" id="IPR009056">
    <property type="entry name" value="Cyt_c-like_dom"/>
</dbReference>
<sequence>MRFEMLISSLLAFGLLAGCTEEIGFGSPPKSGATLFAQNCAICHGANARGAGAAAVNLEQVPPDLTLIAERNGGLFPSDDVLAKIHGYGGPGHFGDMPDFADIDTGENVMWETQNGQKIATPRALVALVRYLEGLQR</sequence>
<dbReference type="OrthoDB" id="5514238at2"/>
<keyword evidence="2 4" id="KW-0479">Metal-binding</keyword>
<organism evidence="6 7">
    <name type="scientific">Lentibacter algarum</name>
    <dbReference type="NCBI Taxonomy" id="576131"/>
    <lineage>
        <taxon>Bacteria</taxon>
        <taxon>Pseudomonadati</taxon>
        <taxon>Pseudomonadota</taxon>
        <taxon>Alphaproteobacteria</taxon>
        <taxon>Rhodobacterales</taxon>
        <taxon>Roseobacteraceae</taxon>
        <taxon>Lentibacter</taxon>
    </lineage>
</organism>
<dbReference type="AlphaFoldDB" id="A0A1H3K3J6"/>
<evidence type="ECO:0000313" key="6">
    <source>
        <dbReference type="EMBL" id="SDY46756.1"/>
    </source>
</evidence>
<name>A0A1H3K3J6_9RHOB</name>
<evidence type="ECO:0000259" key="5">
    <source>
        <dbReference type="PROSITE" id="PS51007"/>
    </source>
</evidence>
<dbReference type="RefSeq" id="WP_089889926.1">
    <property type="nucleotide sequence ID" value="NZ_CALJFH010000002.1"/>
</dbReference>
<keyword evidence="1 4" id="KW-0349">Heme</keyword>
<feature type="domain" description="Cytochrome c" evidence="5">
    <location>
        <begin position="27"/>
        <end position="136"/>
    </location>
</feature>
<evidence type="ECO:0000256" key="1">
    <source>
        <dbReference type="ARBA" id="ARBA00022617"/>
    </source>
</evidence>
<dbReference type="Gene3D" id="1.10.760.10">
    <property type="entry name" value="Cytochrome c-like domain"/>
    <property type="match status" value="1"/>
</dbReference>
<dbReference type="Pfam" id="PF00034">
    <property type="entry name" value="Cytochrom_C"/>
    <property type="match status" value="1"/>
</dbReference>
<evidence type="ECO:0000256" key="4">
    <source>
        <dbReference type="PROSITE-ProRule" id="PRU00433"/>
    </source>
</evidence>
<dbReference type="GO" id="GO:0046872">
    <property type="term" value="F:metal ion binding"/>
    <property type="evidence" value="ECO:0007669"/>
    <property type="project" value="UniProtKB-KW"/>
</dbReference>
<accession>A0A1H3K3J6</accession>